<gene>
    <name evidence="4" type="ORF">AB1Y20_001266</name>
</gene>
<dbReference type="SMART" id="SM00672">
    <property type="entry name" value="CAP10"/>
    <property type="match status" value="1"/>
</dbReference>
<keyword evidence="2" id="KW-0808">Transferase</keyword>
<evidence type="ECO:0000256" key="2">
    <source>
        <dbReference type="ARBA" id="ARBA00022679"/>
    </source>
</evidence>
<comment type="caution">
    <text evidence="4">The sequence shown here is derived from an EMBL/GenBank/DDBJ whole genome shotgun (WGS) entry which is preliminary data.</text>
</comment>
<name>A0AB34K7B0_PRYPA</name>
<evidence type="ECO:0000313" key="5">
    <source>
        <dbReference type="Proteomes" id="UP001515480"/>
    </source>
</evidence>
<dbReference type="PANTHER" id="PTHR12203">
    <property type="entry name" value="KDEL LYS-ASP-GLU-LEU CONTAINING - RELATED"/>
    <property type="match status" value="1"/>
</dbReference>
<dbReference type="AlphaFoldDB" id="A0AB34K7B0"/>
<sequence>MDRGQVSHQPVLANLAASNTFSAHCALSRHEFSGWYEQLALDLRPFQASGITQQMTQQAINYTESGLLIAIRNHSIYYQNILNGRLSNSKQGRDTTGLKMMFYKAALCTPLPDADLVWRHRDMCSKQTGDEVSEAYRPINWKEKYRSKLVLICNKIPDLCDAGITQCTQCTHTVQDLMRSANVTRSPLSSTEQDMYRYQVLMDGNGSPASRSLRALASGSTVLKQDSPYIEFWYRDLKPWVHYIPIRRDLKDFRERLVAAMSNPELSAKIARTGQKYRESISDVSVHVSRRYHTTEEEIYWRTNIDRLARPVTDPKDLPPGGDADVDVQALAAWSNGSEICGSPMRWHQHVIPWLEYVSERHSASPGERAALATKWRSRSAYSFPSHEIHNACTNTTTFVPIEPLVSHLRHPLWACGNLPGVPLPLPRKAWSQRGWTGPASHGVDKNYMILPFDVDIAVVPGTRYFFFDLGGSTYRAGGGGASQSWFVESFAKSGIEFDRILVWEATPMKPKQLFEEYPLRVLSKLSYFNVPINASPSALHNPLRVLRVLVKPEDYVVIKIDIDHPKIELPLMAQIVQDSHLVSLIDELFFEHHVQRSPMAITGWGMRPSSYRPVGSHILHDSMSNIRDGSPRKHPPSPDDDIVTSYELFHWLRSHGVRAHAWV</sequence>
<evidence type="ECO:0000256" key="1">
    <source>
        <dbReference type="ARBA" id="ARBA00010118"/>
    </source>
</evidence>
<evidence type="ECO:0000259" key="3">
    <source>
        <dbReference type="SMART" id="SM00672"/>
    </source>
</evidence>
<dbReference type="Pfam" id="PF05686">
    <property type="entry name" value="Glyco_transf_90"/>
    <property type="match status" value="1"/>
</dbReference>
<keyword evidence="5" id="KW-1185">Reference proteome</keyword>
<feature type="domain" description="Glycosyl transferase CAP10" evidence="3">
    <location>
        <begin position="110"/>
        <end position="293"/>
    </location>
</feature>
<comment type="similarity">
    <text evidence="1">Belongs to the glycosyltransferase 90 family.</text>
</comment>
<dbReference type="PANTHER" id="PTHR12203:SF35">
    <property type="entry name" value="PROTEIN O-GLUCOSYLTRANSFERASE 1"/>
    <property type="match status" value="1"/>
</dbReference>
<dbReference type="InterPro" id="IPR006598">
    <property type="entry name" value="CAP10"/>
</dbReference>
<reference evidence="4 5" key="1">
    <citation type="journal article" date="2024" name="Science">
        <title>Giant polyketide synthase enzymes in the biosynthesis of giant marine polyether toxins.</title>
        <authorList>
            <person name="Fallon T.R."/>
            <person name="Shende V.V."/>
            <person name="Wierzbicki I.H."/>
            <person name="Pendleton A.L."/>
            <person name="Watervoot N.F."/>
            <person name="Auber R.P."/>
            <person name="Gonzalez D.J."/>
            <person name="Wisecaver J.H."/>
            <person name="Moore B.S."/>
        </authorList>
    </citation>
    <scope>NUCLEOTIDE SEQUENCE [LARGE SCALE GENOMIC DNA]</scope>
    <source>
        <strain evidence="4 5">12B1</strain>
    </source>
</reference>
<evidence type="ECO:0000313" key="4">
    <source>
        <dbReference type="EMBL" id="KAL1530358.1"/>
    </source>
</evidence>
<dbReference type="Proteomes" id="UP001515480">
    <property type="component" value="Unassembled WGS sequence"/>
</dbReference>
<organism evidence="4 5">
    <name type="scientific">Prymnesium parvum</name>
    <name type="common">Toxic golden alga</name>
    <dbReference type="NCBI Taxonomy" id="97485"/>
    <lineage>
        <taxon>Eukaryota</taxon>
        <taxon>Haptista</taxon>
        <taxon>Haptophyta</taxon>
        <taxon>Prymnesiophyceae</taxon>
        <taxon>Prymnesiales</taxon>
        <taxon>Prymnesiaceae</taxon>
        <taxon>Prymnesium</taxon>
    </lineage>
</organism>
<accession>A0AB34K7B0</accession>
<protein>
    <recommendedName>
        <fullName evidence="3">Glycosyl transferase CAP10 domain-containing protein</fullName>
    </recommendedName>
</protein>
<dbReference type="InterPro" id="IPR051091">
    <property type="entry name" value="O-Glucosyltr/Glycosyltrsf_90"/>
</dbReference>
<proteinExistence type="inferred from homology"/>
<dbReference type="EMBL" id="JBGBPQ010000001">
    <property type="protein sequence ID" value="KAL1530358.1"/>
    <property type="molecule type" value="Genomic_DNA"/>
</dbReference>
<dbReference type="GO" id="GO:0016740">
    <property type="term" value="F:transferase activity"/>
    <property type="evidence" value="ECO:0007669"/>
    <property type="project" value="UniProtKB-KW"/>
</dbReference>